<dbReference type="GO" id="GO:0016491">
    <property type="term" value="F:oxidoreductase activity"/>
    <property type="evidence" value="ECO:0007669"/>
    <property type="project" value="UniProtKB-KW"/>
</dbReference>
<comment type="caution">
    <text evidence="3">The sequence shown here is derived from an EMBL/GenBank/DDBJ whole genome shotgun (WGS) entry which is preliminary data.</text>
</comment>
<dbReference type="OrthoDB" id="9788235at2"/>
<dbReference type="PRINTS" id="PR00080">
    <property type="entry name" value="SDRFAMILY"/>
</dbReference>
<keyword evidence="4" id="KW-1185">Reference proteome</keyword>
<evidence type="ECO:0000256" key="2">
    <source>
        <dbReference type="ARBA" id="ARBA00023002"/>
    </source>
</evidence>
<dbReference type="FunFam" id="3.40.50.720:FF:000084">
    <property type="entry name" value="Short-chain dehydrogenase reductase"/>
    <property type="match status" value="1"/>
</dbReference>
<gene>
    <name evidence="3" type="ORF">LV92_02560</name>
</gene>
<dbReference type="PANTHER" id="PTHR43639">
    <property type="entry name" value="OXIDOREDUCTASE, SHORT-CHAIN DEHYDROGENASE/REDUCTASE FAMILY (AFU_ORTHOLOGUE AFUA_5G02870)"/>
    <property type="match status" value="1"/>
</dbReference>
<reference evidence="3 4" key="1">
    <citation type="submission" date="2018-06" db="EMBL/GenBank/DDBJ databases">
        <title>Genomic Encyclopedia of Archaeal and Bacterial Type Strains, Phase II (KMG-II): from individual species to whole genera.</title>
        <authorList>
            <person name="Goeker M."/>
        </authorList>
    </citation>
    <scope>NUCLEOTIDE SEQUENCE [LARGE SCALE GENOMIC DNA]</scope>
    <source>
        <strain evidence="3 4">DSM 23522</strain>
    </source>
</reference>
<accession>A0A327R486</accession>
<dbReference type="AlphaFoldDB" id="A0A327R486"/>
<sequence length="260" mass="28159">MDLQLKDKVILVTGGSKGIGHGISMILAAEGAIPVIIGRDENSMLEVVADIENNGGKASYSMAELTDPEQCRLAVETAVEKYGKIDGVVNNAGINDGVGLENGNYEDFLRSINRNLTHYYLMAHYALPELKKTQGSIVNIGSKTSVTGQGGTSGYAASNGGRNAITREWAVELLPYNIRVNAVIVAECYTPLYDRWIKTFDNPEEKLKSITDKIPLGQRMTTAEEIASTVAFLLSNRSSHTTGQLLFVDGGYTHLDRSIS</sequence>
<evidence type="ECO:0000313" key="4">
    <source>
        <dbReference type="Proteomes" id="UP000249696"/>
    </source>
</evidence>
<evidence type="ECO:0000256" key="1">
    <source>
        <dbReference type="ARBA" id="ARBA00006484"/>
    </source>
</evidence>
<dbReference type="Gene3D" id="3.40.50.720">
    <property type="entry name" value="NAD(P)-binding Rossmann-like Domain"/>
    <property type="match status" value="1"/>
</dbReference>
<name>A0A327R486_9FLAO</name>
<dbReference type="NCBIfam" id="NF006384">
    <property type="entry name" value="PRK08628.1"/>
    <property type="match status" value="1"/>
</dbReference>
<keyword evidence="2" id="KW-0560">Oxidoreductase</keyword>
<proteinExistence type="inferred from homology"/>
<dbReference type="EMBL" id="QLLN01000004">
    <property type="protein sequence ID" value="RAJ11629.1"/>
    <property type="molecule type" value="Genomic_DNA"/>
</dbReference>
<dbReference type="CDD" id="cd05233">
    <property type="entry name" value="SDR_c"/>
    <property type="match status" value="1"/>
</dbReference>
<dbReference type="PANTHER" id="PTHR43639:SF1">
    <property type="entry name" value="SHORT-CHAIN DEHYDROGENASE_REDUCTASE FAMILY PROTEIN"/>
    <property type="match status" value="1"/>
</dbReference>
<comment type="similarity">
    <text evidence="1">Belongs to the short-chain dehydrogenases/reductases (SDR) family.</text>
</comment>
<protein>
    <submittedName>
        <fullName evidence="3">L-fucose dehydrogenase</fullName>
    </submittedName>
</protein>
<dbReference type="Pfam" id="PF13561">
    <property type="entry name" value="adh_short_C2"/>
    <property type="match status" value="1"/>
</dbReference>
<dbReference type="PRINTS" id="PR00081">
    <property type="entry name" value="GDHRDH"/>
</dbReference>
<organism evidence="3 4">
    <name type="scientific">Arenibacter echinorum</name>
    <dbReference type="NCBI Taxonomy" id="440515"/>
    <lineage>
        <taxon>Bacteria</taxon>
        <taxon>Pseudomonadati</taxon>
        <taxon>Bacteroidota</taxon>
        <taxon>Flavobacteriia</taxon>
        <taxon>Flavobacteriales</taxon>
        <taxon>Flavobacteriaceae</taxon>
        <taxon>Arenibacter</taxon>
    </lineage>
</organism>
<dbReference type="InterPro" id="IPR002347">
    <property type="entry name" value="SDR_fam"/>
</dbReference>
<dbReference type="Proteomes" id="UP000249696">
    <property type="component" value="Unassembled WGS sequence"/>
</dbReference>
<evidence type="ECO:0000313" key="3">
    <source>
        <dbReference type="EMBL" id="RAJ11629.1"/>
    </source>
</evidence>
<dbReference type="RefSeq" id="WP_111624004.1">
    <property type="nucleotide sequence ID" value="NZ_QLLN01000004.1"/>
</dbReference>
<dbReference type="SUPFAM" id="SSF51735">
    <property type="entry name" value="NAD(P)-binding Rossmann-fold domains"/>
    <property type="match status" value="1"/>
</dbReference>
<dbReference type="InterPro" id="IPR036291">
    <property type="entry name" value="NAD(P)-bd_dom_sf"/>
</dbReference>